<evidence type="ECO:0000256" key="4">
    <source>
        <dbReference type="SAM" id="Phobius"/>
    </source>
</evidence>
<keyword evidence="6" id="KW-0418">Kinase</keyword>
<reference evidence="7" key="2">
    <citation type="submission" date="2014-11" db="EMBL/GenBank/DDBJ databases">
        <title>Draft genome sequence of Hydrogenophaga intermedia S1.</title>
        <authorList>
            <person name="Gan H.M."/>
            <person name="Chew T.H."/>
            <person name="Stolz A."/>
        </authorList>
    </citation>
    <scope>NUCLEOTIDE SEQUENCE [LARGE SCALE GENOMIC DNA]</scope>
    <source>
        <strain evidence="7">S1</strain>
    </source>
</reference>
<dbReference type="InterPro" id="IPR004358">
    <property type="entry name" value="Sig_transdc_His_kin-like_C"/>
</dbReference>
<evidence type="ECO:0000313" key="6">
    <source>
        <dbReference type="EMBL" id="CDN87151.1"/>
    </source>
</evidence>
<dbReference type="SUPFAM" id="SSF47384">
    <property type="entry name" value="Homodimeric domain of signal transducing histidine kinase"/>
    <property type="match status" value="1"/>
</dbReference>
<dbReference type="InterPro" id="IPR036890">
    <property type="entry name" value="HATPase_C_sf"/>
</dbReference>
<gene>
    <name evidence="6" type="ORF">BN948_01570</name>
</gene>
<dbReference type="CDD" id="cd00082">
    <property type="entry name" value="HisKA"/>
    <property type="match status" value="1"/>
</dbReference>
<comment type="catalytic activity">
    <reaction evidence="1">
        <text>ATP + protein L-histidine = ADP + protein N-phospho-L-histidine.</text>
        <dbReference type="EC" id="2.7.13.3"/>
    </reaction>
</comment>
<dbReference type="PANTHER" id="PTHR43547:SF2">
    <property type="entry name" value="HYBRID SIGNAL TRANSDUCTION HISTIDINE KINASE C"/>
    <property type="match status" value="1"/>
</dbReference>
<keyword evidence="7" id="KW-1185">Reference proteome</keyword>
<dbReference type="EC" id="2.7.13.3" evidence="2"/>
<keyword evidence="6" id="KW-0808">Transferase</keyword>
<keyword evidence="3" id="KW-0597">Phosphoprotein</keyword>
<keyword evidence="4" id="KW-0472">Membrane</keyword>
<feature type="transmembrane region" description="Helical" evidence="4">
    <location>
        <begin position="154"/>
        <end position="174"/>
    </location>
</feature>
<dbReference type="GO" id="GO:0000155">
    <property type="term" value="F:phosphorelay sensor kinase activity"/>
    <property type="evidence" value="ECO:0007669"/>
    <property type="project" value="InterPro"/>
</dbReference>
<keyword evidence="4" id="KW-1133">Transmembrane helix</keyword>
<feature type="domain" description="Histidine kinase" evidence="5">
    <location>
        <begin position="219"/>
        <end position="431"/>
    </location>
</feature>
<name>A0A1L1PRC1_HYDIT</name>
<organism evidence="6 7">
    <name type="scientific">Hydrogenophaga intermedia</name>
    <dbReference type="NCBI Taxonomy" id="65786"/>
    <lineage>
        <taxon>Bacteria</taxon>
        <taxon>Pseudomonadati</taxon>
        <taxon>Pseudomonadota</taxon>
        <taxon>Betaproteobacteria</taxon>
        <taxon>Burkholderiales</taxon>
        <taxon>Comamonadaceae</taxon>
        <taxon>Hydrogenophaga</taxon>
    </lineage>
</organism>
<evidence type="ECO:0000313" key="7">
    <source>
        <dbReference type="Proteomes" id="UP000028878"/>
    </source>
</evidence>
<sequence>MTDLFHASNPAALPRMRPVVRHRFLVRALALLRQPIEPLRHLSRARLVALSLVLFVGHLAFHGFWSQLAPQPFESPLARALAAIGALPLLWWTPAQVTRHRAIRIYLLVYLTYTGPFFFQWFYLMNHGNAVWMTSTALMCFLVYQVLDWRVATATLLVGTIAARAFVSMTEPQLALPPWRATEGNLTFYFAWLSALTLALSSASHRLQRLNATLLPMGVMAHELRTPLASAALINDHLRDAEPADVPRLADRLEGLLRAINHQIDSQIVNAQLLDILPGHETLDAARLVHNAIESYPFLSERERQAVSVYTRGDFHFMGNERLFIQVIHNMVKNSVYALRRTQAAFERGDIEIEVDTGAARGTIRVRDKGPGVPDHVRRFIFEPFFSTQTTHSSGLGLAFCRETVEANRGQLRFERVASGSSFVIDLPVAMR</sequence>
<feature type="transmembrane region" description="Helical" evidence="4">
    <location>
        <begin position="47"/>
        <end position="65"/>
    </location>
</feature>
<evidence type="ECO:0000256" key="1">
    <source>
        <dbReference type="ARBA" id="ARBA00000085"/>
    </source>
</evidence>
<feature type="transmembrane region" description="Helical" evidence="4">
    <location>
        <begin position="105"/>
        <end position="124"/>
    </location>
</feature>
<keyword evidence="4" id="KW-0812">Transmembrane</keyword>
<dbReference type="PRINTS" id="PR00344">
    <property type="entry name" value="BCTRLSENSOR"/>
</dbReference>
<feature type="transmembrane region" description="Helical" evidence="4">
    <location>
        <begin position="186"/>
        <end position="203"/>
    </location>
</feature>
<dbReference type="PROSITE" id="PS50109">
    <property type="entry name" value="HIS_KIN"/>
    <property type="match status" value="1"/>
</dbReference>
<evidence type="ECO:0000259" key="5">
    <source>
        <dbReference type="PROSITE" id="PS50109"/>
    </source>
</evidence>
<dbReference type="Gene3D" id="3.30.565.10">
    <property type="entry name" value="Histidine kinase-like ATPase, C-terminal domain"/>
    <property type="match status" value="1"/>
</dbReference>
<dbReference type="SMART" id="SM00387">
    <property type="entry name" value="HATPase_c"/>
    <property type="match status" value="1"/>
</dbReference>
<evidence type="ECO:0000256" key="3">
    <source>
        <dbReference type="ARBA" id="ARBA00022553"/>
    </source>
</evidence>
<protein>
    <recommendedName>
        <fullName evidence="2">histidine kinase</fullName>
        <ecNumber evidence="2">2.7.13.3</ecNumber>
    </recommendedName>
</protein>
<proteinExistence type="predicted"/>
<feature type="transmembrane region" description="Helical" evidence="4">
    <location>
        <begin position="77"/>
        <end position="93"/>
    </location>
</feature>
<dbReference type="Pfam" id="PF02518">
    <property type="entry name" value="HATPase_c"/>
    <property type="match status" value="1"/>
</dbReference>
<dbReference type="Proteomes" id="UP000028878">
    <property type="component" value="Unassembled WGS sequence"/>
</dbReference>
<reference evidence="7" key="1">
    <citation type="submission" date="2014-02" db="EMBL/GenBank/DDBJ databases">
        <authorList>
            <person name="Gan H."/>
        </authorList>
    </citation>
    <scope>NUCLEOTIDE SEQUENCE [LARGE SCALE GENOMIC DNA]</scope>
    <source>
        <strain evidence="7">S1</strain>
    </source>
</reference>
<dbReference type="InterPro" id="IPR036097">
    <property type="entry name" value="HisK_dim/P_sf"/>
</dbReference>
<dbReference type="AlphaFoldDB" id="A0A1L1PRC1"/>
<dbReference type="PANTHER" id="PTHR43547">
    <property type="entry name" value="TWO-COMPONENT HISTIDINE KINASE"/>
    <property type="match status" value="1"/>
</dbReference>
<dbReference type="InterPro" id="IPR003661">
    <property type="entry name" value="HisK_dim/P_dom"/>
</dbReference>
<dbReference type="InterPro" id="IPR005467">
    <property type="entry name" value="His_kinase_dom"/>
</dbReference>
<dbReference type="EMBL" id="CCAE010000009">
    <property type="protein sequence ID" value="CDN87151.1"/>
    <property type="molecule type" value="Genomic_DNA"/>
</dbReference>
<accession>A0A1L1PRC1</accession>
<dbReference type="SUPFAM" id="SSF55874">
    <property type="entry name" value="ATPase domain of HSP90 chaperone/DNA topoisomerase II/histidine kinase"/>
    <property type="match status" value="1"/>
</dbReference>
<dbReference type="InterPro" id="IPR003594">
    <property type="entry name" value="HATPase_dom"/>
</dbReference>
<dbReference type="CDD" id="cd00075">
    <property type="entry name" value="HATPase"/>
    <property type="match status" value="1"/>
</dbReference>
<evidence type="ECO:0000256" key="2">
    <source>
        <dbReference type="ARBA" id="ARBA00012438"/>
    </source>
</evidence>